<comment type="caution">
    <text evidence="1">The sequence shown here is derived from an EMBL/GenBank/DDBJ whole genome shotgun (WGS) entry which is preliminary data.</text>
</comment>
<dbReference type="Proteomes" id="UP000789901">
    <property type="component" value="Unassembled WGS sequence"/>
</dbReference>
<proteinExistence type="predicted"/>
<evidence type="ECO:0000313" key="2">
    <source>
        <dbReference type="Proteomes" id="UP000789901"/>
    </source>
</evidence>
<sequence length="54" mass="6310">YITPFSVINEAIEYDPSIQQKELREIVTRAVNESADTYFEDSEALERLNRICTQ</sequence>
<keyword evidence="2" id="KW-1185">Reference proteome</keyword>
<evidence type="ECO:0000313" key="1">
    <source>
        <dbReference type="EMBL" id="CAG8848081.1"/>
    </source>
</evidence>
<dbReference type="EMBL" id="CAJVQB010090535">
    <property type="protein sequence ID" value="CAG8848081.1"/>
    <property type="molecule type" value="Genomic_DNA"/>
</dbReference>
<name>A0ABN7X6N4_GIGMA</name>
<organism evidence="1 2">
    <name type="scientific">Gigaspora margarita</name>
    <dbReference type="NCBI Taxonomy" id="4874"/>
    <lineage>
        <taxon>Eukaryota</taxon>
        <taxon>Fungi</taxon>
        <taxon>Fungi incertae sedis</taxon>
        <taxon>Mucoromycota</taxon>
        <taxon>Glomeromycotina</taxon>
        <taxon>Glomeromycetes</taxon>
        <taxon>Diversisporales</taxon>
        <taxon>Gigasporaceae</taxon>
        <taxon>Gigaspora</taxon>
    </lineage>
</organism>
<feature type="non-terminal residue" evidence="1">
    <location>
        <position position="54"/>
    </location>
</feature>
<accession>A0ABN7X6N4</accession>
<gene>
    <name evidence="1" type="ORF">GMARGA_LOCUS39002</name>
</gene>
<reference evidence="1 2" key="1">
    <citation type="submission" date="2021-06" db="EMBL/GenBank/DDBJ databases">
        <authorList>
            <person name="Kallberg Y."/>
            <person name="Tangrot J."/>
            <person name="Rosling A."/>
        </authorList>
    </citation>
    <scope>NUCLEOTIDE SEQUENCE [LARGE SCALE GENOMIC DNA]</scope>
    <source>
        <strain evidence="1 2">120-4 pot B 10/14</strain>
    </source>
</reference>
<feature type="non-terminal residue" evidence="1">
    <location>
        <position position="1"/>
    </location>
</feature>
<protein>
    <submittedName>
        <fullName evidence="1">46034_t:CDS:1</fullName>
    </submittedName>
</protein>